<organism evidence="1 2">
    <name type="scientific">Salmonella enterica subsp. enterica serovar Alachua str. R6-377</name>
    <dbReference type="NCBI Taxonomy" id="913241"/>
    <lineage>
        <taxon>Bacteria</taxon>
        <taxon>Pseudomonadati</taxon>
        <taxon>Pseudomonadota</taxon>
        <taxon>Gammaproteobacteria</taxon>
        <taxon>Enterobacterales</taxon>
        <taxon>Enterobacteriaceae</taxon>
        <taxon>Salmonella</taxon>
    </lineage>
</organism>
<dbReference type="AlphaFoldDB" id="G5LT72"/>
<evidence type="ECO:0000313" key="1">
    <source>
        <dbReference type="EMBL" id="EHC33576.1"/>
    </source>
</evidence>
<sequence length="39" mass="4403">MIMFDTQFVVVEQVMPKSRHFSGWISEHSIHTTGAALIA</sequence>
<protein>
    <submittedName>
        <fullName evidence="1">Uncharacterized protein</fullName>
    </submittedName>
</protein>
<reference evidence="1 2" key="1">
    <citation type="journal article" date="2011" name="BMC Genomics">
        <title>Genome sequencing reveals diversification of virulence factor content and possible host adaptation in distinct subpopulations of Salmonella enterica.</title>
        <authorList>
            <person name="den Bakker H.C."/>
            <person name="Moreno Switt A.I."/>
            <person name="Govoni G."/>
            <person name="Cummings C.A."/>
            <person name="Ranieri M.L."/>
            <person name="Degoricija L."/>
            <person name="Hoelzer K."/>
            <person name="Rodriguez-Rivera L.D."/>
            <person name="Brown S."/>
            <person name="Bolchacova E."/>
            <person name="Furtado M.R."/>
            <person name="Wiedmann M."/>
        </authorList>
    </citation>
    <scope>NUCLEOTIDE SEQUENCE [LARGE SCALE GENOMIC DNA]</scope>
    <source>
        <strain evidence="1 2">R6-377</strain>
    </source>
</reference>
<dbReference type="EMBL" id="AFCJ01001876">
    <property type="protein sequence ID" value="EHC33576.1"/>
    <property type="molecule type" value="Genomic_DNA"/>
</dbReference>
<name>G5LT72_SALET</name>
<comment type="caution">
    <text evidence="1">The sequence shown here is derived from an EMBL/GenBank/DDBJ whole genome shotgun (WGS) entry which is preliminary data.</text>
</comment>
<evidence type="ECO:0000313" key="2">
    <source>
        <dbReference type="Proteomes" id="UP000004642"/>
    </source>
</evidence>
<proteinExistence type="predicted"/>
<gene>
    <name evidence="1" type="ORF">LTSEALA_4310</name>
</gene>
<dbReference type="Proteomes" id="UP000004642">
    <property type="component" value="Unassembled WGS sequence"/>
</dbReference>
<accession>G5LT72</accession>